<evidence type="ECO:0000256" key="1">
    <source>
        <dbReference type="SAM" id="SignalP"/>
    </source>
</evidence>
<gene>
    <name evidence="2" type="ORF">FCALED_LOCUS3102</name>
</gene>
<keyword evidence="3" id="KW-1185">Reference proteome</keyword>
<keyword evidence="1" id="KW-0732">Signal</keyword>
<feature type="chain" id="PRO_5040146186" evidence="1">
    <location>
        <begin position="22"/>
        <end position="433"/>
    </location>
</feature>
<dbReference type="Proteomes" id="UP000789570">
    <property type="component" value="Unassembled WGS sequence"/>
</dbReference>
<name>A0A9N8WLG1_9GLOM</name>
<proteinExistence type="predicted"/>
<comment type="caution">
    <text evidence="2">The sequence shown here is derived from an EMBL/GenBank/DDBJ whole genome shotgun (WGS) entry which is preliminary data.</text>
</comment>
<dbReference type="OrthoDB" id="27214at2759"/>
<dbReference type="AlphaFoldDB" id="A0A9N8WLG1"/>
<evidence type="ECO:0000313" key="3">
    <source>
        <dbReference type="Proteomes" id="UP000789570"/>
    </source>
</evidence>
<protein>
    <submittedName>
        <fullName evidence="2">16718_t:CDS:1</fullName>
    </submittedName>
</protein>
<dbReference type="EMBL" id="CAJVPQ010000518">
    <property type="protein sequence ID" value="CAG8488838.1"/>
    <property type="molecule type" value="Genomic_DNA"/>
</dbReference>
<organism evidence="2 3">
    <name type="scientific">Funneliformis caledonium</name>
    <dbReference type="NCBI Taxonomy" id="1117310"/>
    <lineage>
        <taxon>Eukaryota</taxon>
        <taxon>Fungi</taxon>
        <taxon>Fungi incertae sedis</taxon>
        <taxon>Mucoromycota</taxon>
        <taxon>Glomeromycotina</taxon>
        <taxon>Glomeromycetes</taxon>
        <taxon>Glomerales</taxon>
        <taxon>Glomeraceae</taxon>
        <taxon>Funneliformis</taxon>
    </lineage>
</organism>
<feature type="signal peptide" evidence="1">
    <location>
        <begin position="1"/>
        <end position="21"/>
    </location>
</feature>
<accession>A0A9N8WLG1</accession>
<sequence length="433" mass="48487">MKLLLLHTIVFVIISLSTIISLDTKNEDACARISVGIGPCPIPNNGLMDFGDVQSTLARVAIEYQKSNKNPEFSTKYSDVKACLESFPYDEEVAKSISKEFADTTIYVSKDAGIRFNTALATLINNERGDRKFSARIFTFRDYESLPEKSSIEYSPVCANDAKTKFIREWKIGARKMFVSKIYNILMSDIELVYETMIATFYVLSDKKTGVVAIPTFEPGVTKLVLENGGGFTTLFFVYLLFPDSSPSFNNNMVVSELSRAAFEAATSQSNAVQALNKLNNLELPPELGNKDLVRWIANIVAQIIVPISYFNIFSYKDPNTNKHFLTVEEFIGNNAYVRGGTPTSFTSKFVDRYTQEFGLFIKFLAGNIKKYKWETVGGFKDTPLSFASFPGSQVLDLDELYVEFDNIGLLNNETLKDLIPTSLNFPAISDLH</sequence>
<reference evidence="2" key="1">
    <citation type="submission" date="2021-06" db="EMBL/GenBank/DDBJ databases">
        <authorList>
            <person name="Kallberg Y."/>
            <person name="Tangrot J."/>
            <person name="Rosling A."/>
        </authorList>
    </citation>
    <scope>NUCLEOTIDE SEQUENCE</scope>
    <source>
        <strain evidence="2">UK204</strain>
    </source>
</reference>
<evidence type="ECO:0000313" key="2">
    <source>
        <dbReference type="EMBL" id="CAG8488838.1"/>
    </source>
</evidence>